<keyword evidence="3" id="KW-0964">Secreted</keyword>
<keyword evidence="9" id="KW-0325">Glycoprotein</keyword>
<evidence type="ECO:0000256" key="3">
    <source>
        <dbReference type="ARBA" id="ARBA00022525"/>
    </source>
</evidence>
<reference evidence="11" key="1">
    <citation type="submission" date="2013-07" db="EMBL/GenBank/DDBJ databases">
        <title>The genome of Eucalyptus grandis.</title>
        <authorList>
            <person name="Schmutz J."/>
            <person name="Hayes R."/>
            <person name="Myburg A."/>
            <person name="Tuskan G."/>
            <person name="Grattapaglia D."/>
            <person name="Rokhsar D.S."/>
        </authorList>
    </citation>
    <scope>NUCLEOTIDE SEQUENCE</scope>
    <source>
        <tissue evidence="11">Leaf extractions</tissue>
    </source>
</reference>
<dbReference type="Gene3D" id="3.40.50.11320">
    <property type="match status" value="1"/>
</dbReference>
<keyword evidence="6" id="KW-0732">Signal</keyword>
<dbReference type="FunFam" id="3.40.50.11320:FF:000002">
    <property type="entry name" value="Carboxypeptidase"/>
    <property type="match status" value="1"/>
</dbReference>
<dbReference type="PANTHER" id="PTHR11802:SF470">
    <property type="entry name" value="CARBOXYPEPTIDASE"/>
    <property type="match status" value="1"/>
</dbReference>
<dbReference type="InterPro" id="IPR029058">
    <property type="entry name" value="AB_hydrolase_fold"/>
</dbReference>
<evidence type="ECO:0000256" key="5">
    <source>
        <dbReference type="ARBA" id="ARBA00022670"/>
    </source>
</evidence>
<proteinExistence type="inferred from homology"/>
<dbReference type="GO" id="GO:0006508">
    <property type="term" value="P:proteolysis"/>
    <property type="evidence" value="ECO:0007669"/>
    <property type="project" value="UniProtKB-KW"/>
</dbReference>
<evidence type="ECO:0000256" key="1">
    <source>
        <dbReference type="ARBA" id="ARBA00004613"/>
    </source>
</evidence>
<dbReference type="GO" id="GO:0005576">
    <property type="term" value="C:extracellular region"/>
    <property type="evidence" value="ECO:0007669"/>
    <property type="project" value="UniProtKB-SubCell"/>
</dbReference>
<evidence type="ECO:0000313" key="11">
    <source>
        <dbReference type="EMBL" id="KCW90344.1"/>
    </source>
</evidence>
<evidence type="ECO:0000256" key="4">
    <source>
        <dbReference type="ARBA" id="ARBA00022645"/>
    </source>
</evidence>
<dbReference type="eggNOG" id="KOG1282">
    <property type="taxonomic scope" value="Eukaryota"/>
</dbReference>
<evidence type="ECO:0000256" key="2">
    <source>
        <dbReference type="ARBA" id="ARBA00009431"/>
    </source>
</evidence>
<dbReference type="PRINTS" id="PR00724">
    <property type="entry name" value="CRBOXYPTASEC"/>
</dbReference>
<keyword evidence="5 10" id="KW-0645">Protease</keyword>
<gene>
    <name evidence="11" type="ORF">EUGRSUZ_A02493</name>
</gene>
<sequence>MSFVAATTSIDDGASAKITTLPGQPKDASVAQYSGYVRINEKKKMFYWLVEAASDADSKPLLLWLNGGPGCSSIGYGAFQEIGPFQVLPNGELAKRQISWDTAMDNFAFLNKWLEVFPKFKYRDFYIAGESYAGHFIPQLAQVIVNQNKGIARPVINLKGLLLGNPTLDRSTGDPGRWEFYWVHGLISDATYENMRKFCSVDRASEGCKNAWQEAYNNEIGVVNIYNMYARPCEKNTTQDLMYRDGNEFCLEADTVKYLKSKEVQESFHVDPSYIPFNYTLCSEPGVNLRYSRSDGEISVLPILKELIEARLRIWIYSGTTDVAVPLPMTRRNIAALKLKVQEKWYPWNHRDQLGGWIEIYEGLTFVAVMGAGHEVPMYLPSQAHTMFQSFLSNAPMSKPPPKQTSST</sequence>
<dbReference type="InterPro" id="IPR033124">
    <property type="entry name" value="Ser_caboxypep_his_AS"/>
</dbReference>
<dbReference type="PROSITE" id="PS00560">
    <property type="entry name" value="CARBOXYPEPT_SER_HIS"/>
    <property type="match status" value="1"/>
</dbReference>
<dbReference type="OMA" id="RASEGCK"/>
<comment type="subcellular location">
    <subcellularLocation>
        <location evidence="1">Secreted</location>
    </subcellularLocation>
</comment>
<keyword evidence="7 10" id="KW-0378">Hydrolase</keyword>
<dbReference type="InterPro" id="IPR018202">
    <property type="entry name" value="Ser_caboxypep_ser_AS"/>
</dbReference>
<dbReference type="Pfam" id="PF00450">
    <property type="entry name" value="Peptidase_S10"/>
    <property type="match status" value="1"/>
</dbReference>
<dbReference type="SUPFAM" id="SSF53474">
    <property type="entry name" value="alpha/beta-Hydrolases"/>
    <property type="match status" value="1"/>
</dbReference>
<evidence type="ECO:0000256" key="8">
    <source>
        <dbReference type="ARBA" id="ARBA00023157"/>
    </source>
</evidence>
<dbReference type="GO" id="GO:0004185">
    <property type="term" value="F:serine-type carboxypeptidase activity"/>
    <property type="evidence" value="ECO:0000318"/>
    <property type="project" value="GO_Central"/>
</dbReference>
<dbReference type="AlphaFoldDB" id="A0A059DIR7"/>
<keyword evidence="4 10" id="KW-0121">Carboxypeptidase</keyword>
<evidence type="ECO:0000256" key="7">
    <source>
        <dbReference type="ARBA" id="ARBA00022801"/>
    </source>
</evidence>
<evidence type="ECO:0000256" key="9">
    <source>
        <dbReference type="ARBA" id="ARBA00023180"/>
    </source>
</evidence>
<dbReference type="Gene3D" id="6.10.250.940">
    <property type="match status" value="1"/>
</dbReference>
<dbReference type="InterPro" id="IPR001563">
    <property type="entry name" value="Peptidase_S10"/>
</dbReference>
<evidence type="ECO:0000256" key="6">
    <source>
        <dbReference type="ARBA" id="ARBA00022729"/>
    </source>
</evidence>
<protein>
    <recommendedName>
        <fullName evidence="10">Carboxypeptidase</fullName>
        <ecNumber evidence="10">3.4.16.-</ecNumber>
    </recommendedName>
</protein>
<dbReference type="Gramene" id="KCW90344">
    <property type="protein sequence ID" value="KCW90344"/>
    <property type="gene ID" value="EUGRSUZ_A02493"/>
</dbReference>
<dbReference type="PANTHER" id="PTHR11802">
    <property type="entry name" value="SERINE PROTEASE FAMILY S10 SERINE CARBOXYPEPTIDASE"/>
    <property type="match status" value="1"/>
</dbReference>
<name>A0A059DIR7_EUCGR</name>
<dbReference type="PROSITE" id="PS00131">
    <property type="entry name" value="CARBOXYPEPT_SER_SER"/>
    <property type="match status" value="1"/>
</dbReference>
<comment type="similarity">
    <text evidence="2 10">Belongs to the peptidase S10 family.</text>
</comment>
<keyword evidence="8" id="KW-1015">Disulfide bond</keyword>
<accession>A0A059DIR7</accession>
<organism evidence="11">
    <name type="scientific">Eucalyptus grandis</name>
    <name type="common">Flooded gum</name>
    <dbReference type="NCBI Taxonomy" id="71139"/>
    <lineage>
        <taxon>Eukaryota</taxon>
        <taxon>Viridiplantae</taxon>
        <taxon>Streptophyta</taxon>
        <taxon>Embryophyta</taxon>
        <taxon>Tracheophyta</taxon>
        <taxon>Spermatophyta</taxon>
        <taxon>Magnoliopsida</taxon>
        <taxon>eudicotyledons</taxon>
        <taxon>Gunneridae</taxon>
        <taxon>Pentapetalae</taxon>
        <taxon>rosids</taxon>
        <taxon>malvids</taxon>
        <taxon>Myrtales</taxon>
        <taxon>Myrtaceae</taxon>
        <taxon>Myrtoideae</taxon>
        <taxon>Eucalypteae</taxon>
        <taxon>Eucalyptus</taxon>
    </lineage>
</organism>
<dbReference type="InParanoid" id="A0A059DIR7"/>
<dbReference type="EMBL" id="KK198753">
    <property type="protein sequence ID" value="KCW90344.1"/>
    <property type="molecule type" value="Genomic_DNA"/>
</dbReference>
<evidence type="ECO:0000256" key="10">
    <source>
        <dbReference type="RuleBase" id="RU361156"/>
    </source>
</evidence>
<dbReference type="Gene3D" id="3.40.50.1820">
    <property type="entry name" value="alpha/beta hydrolase"/>
    <property type="match status" value="2"/>
</dbReference>
<dbReference type="EC" id="3.4.16.-" evidence="10"/>